<evidence type="ECO:0000313" key="3">
    <source>
        <dbReference type="Proteomes" id="UP000009877"/>
    </source>
</evidence>
<sequence>MPGATALRPADAGGEPLRRGPRRDRRRVMHQACGAHGVAARKSVR</sequence>
<feature type="region of interest" description="Disordered" evidence="1">
    <location>
        <begin position="1"/>
        <end position="45"/>
    </location>
</feature>
<evidence type="ECO:0000256" key="1">
    <source>
        <dbReference type="SAM" id="MobiDB-lite"/>
    </source>
</evidence>
<proteinExistence type="predicted"/>
<evidence type="ECO:0000313" key="2">
    <source>
        <dbReference type="EMBL" id="EME37156.1"/>
    </source>
</evidence>
<feature type="compositionally biased region" description="Basic residues" evidence="1">
    <location>
        <begin position="19"/>
        <end position="29"/>
    </location>
</feature>
<dbReference type="EMBL" id="ANHZ02000005">
    <property type="protein sequence ID" value="EME37156.1"/>
    <property type="molecule type" value="Genomic_DNA"/>
</dbReference>
<name>M2XDI2_9MICC</name>
<accession>M2XDI2</accession>
<gene>
    <name evidence="2" type="ORF">C884_02070</name>
</gene>
<dbReference type="AlphaFoldDB" id="M2XDI2"/>
<protein>
    <submittedName>
        <fullName evidence="2">Uncharacterized protein</fullName>
    </submittedName>
</protein>
<keyword evidence="3" id="KW-1185">Reference proteome</keyword>
<reference evidence="2 3" key="1">
    <citation type="journal article" date="2014" name="Genome Announc.">
        <title>Draft Genome Sequence of Kocuria palustris PEL.</title>
        <authorList>
            <person name="Sharma G."/>
            <person name="Khatri I."/>
            <person name="Subramanian S."/>
        </authorList>
    </citation>
    <scope>NUCLEOTIDE SEQUENCE [LARGE SCALE GENOMIC DNA]</scope>
    <source>
        <strain evidence="2 3">PEL</strain>
    </source>
</reference>
<organism evidence="2 3">
    <name type="scientific">Kocuria palustris PEL</name>
    <dbReference type="NCBI Taxonomy" id="1236550"/>
    <lineage>
        <taxon>Bacteria</taxon>
        <taxon>Bacillati</taxon>
        <taxon>Actinomycetota</taxon>
        <taxon>Actinomycetes</taxon>
        <taxon>Micrococcales</taxon>
        <taxon>Micrococcaceae</taxon>
        <taxon>Kocuria</taxon>
    </lineage>
</organism>
<dbReference type="Proteomes" id="UP000009877">
    <property type="component" value="Unassembled WGS sequence"/>
</dbReference>
<comment type="caution">
    <text evidence="2">The sequence shown here is derived from an EMBL/GenBank/DDBJ whole genome shotgun (WGS) entry which is preliminary data.</text>
</comment>